<dbReference type="PANTHER" id="PTHR24388">
    <property type="entry name" value="ZINC FINGER PROTEIN"/>
    <property type="match status" value="1"/>
</dbReference>
<gene>
    <name evidence="14" type="primary">LOC112045398</name>
</gene>
<feature type="binding site" evidence="10">
    <location>
        <position position="81"/>
    </location>
    <ligand>
        <name>Zn(2+)</name>
        <dbReference type="ChEBI" id="CHEBI:29105"/>
    </ligand>
</feature>
<evidence type="ECO:0000256" key="7">
    <source>
        <dbReference type="ARBA" id="ARBA00023242"/>
    </source>
</evidence>
<evidence type="ECO:0000256" key="5">
    <source>
        <dbReference type="ARBA" id="ARBA00022833"/>
    </source>
</evidence>
<evidence type="ECO:0000256" key="2">
    <source>
        <dbReference type="ARBA" id="ARBA00022723"/>
    </source>
</evidence>
<dbReference type="OrthoDB" id="8823111at2759"/>
<feature type="domain" description="C2H2-type" evidence="11">
    <location>
        <begin position="293"/>
        <end position="316"/>
    </location>
</feature>
<dbReference type="PANTHER" id="PTHR24388:SF54">
    <property type="entry name" value="PROTEIN ESCARGOT"/>
    <property type="match status" value="1"/>
</dbReference>
<dbReference type="InterPro" id="IPR013087">
    <property type="entry name" value="Znf_C2H2_type"/>
</dbReference>
<dbReference type="GeneID" id="112045398"/>
<comment type="similarity">
    <text evidence="8">Belongs to the snail C2H2-type zinc-finger protein family.</text>
</comment>
<feature type="domain" description="C2H2-type" evidence="11">
    <location>
        <begin position="180"/>
        <end position="202"/>
    </location>
</feature>
<evidence type="ECO:0000256" key="9">
    <source>
        <dbReference type="PROSITE-ProRule" id="PRU00042"/>
    </source>
</evidence>
<dbReference type="GO" id="GO:0000981">
    <property type="term" value="F:DNA-binding transcription factor activity, RNA polymerase II-specific"/>
    <property type="evidence" value="ECO:0007669"/>
    <property type="project" value="TreeGrafter"/>
</dbReference>
<comment type="subcellular location">
    <subcellularLocation>
        <location evidence="1">Nucleus</location>
    </subcellularLocation>
</comment>
<evidence type="ECO:0000313" key="13">
    <source>
        <dbReference type="Proteomes" id="UP001652582"/>
    </source>
</evidence>
<evidence type="ECO:0000256" key="1">
    <source>
        <dbReference type="ARBA" id="ARBA00004123"/>
    </source>
</evidence>
<sequence>MKMNKKRVNMEEYYSSLLNMPLPLFSKDSKRKPKCRVCLQAGDMPIASVKKPRELEEALNIFGGILLEDDDEKPMYLCYVCYKFLKSAILFRKAAQRSNEALKEPSFKQSPDHFQDYDYSGPLEDTKSNDDYSNNEFQCKLEPIQVDRKVQCPICKKIVNKPYYYKTHLKLHDPNLPEPYVCDICGKSFKIKNVYTNHRVRHETRFIYKCELCPYVGRYKERLSRHMRVHIGDLKYLCTQCPARYISKGSLSDHIKLKHTEPQFKCDSCNKAFHSSLNLQRHIDVAHLRIKRHECNICGSAFGYRHDLLKHQRQVHKRAALRHRFKTGSKAMSNNNSE</sequence>
<dbReference type="SUPFAM" id="SSF57716">
    <property type="entry name" value="Glucocorticoid receptor-like (DNA-binding domain)"/>
    <property type="match status" value="1"/>
</dbReference>
<dbReference type="InterPro" id="IPR050527">
    <property type="entry name" value="Snail/Krueppel_Znf"/>
</dbReference>
<feature type="domain" description="ZAD" evidence="12">
    <location>
        <begin position="33"/>
        <end position="105"/>
    </location>
</feature>
<feature type="binding site" evidence="10">
    <location>
        <position position="38"/>
    </location>
    <ligand>
        <name>Zn(2+)</name>
        <dbReference type="ChEBI" id="CHEBI:29105"/>
    </ligand>
</feature>
<dbReference type="SMART" id="SM00868">
    <property type="entry name" value="zf-AD"/>
    <property type="match status" value="1"/>
</dbReference>
<dbReference type="Pfam" id="PF07776">
    <property type="entry name" value="zf-AD"/>
    <property type="match status" value="1"/>
</dbReference>
<keyword evidence="13" id="KW-1185">Reference proteome</keyword>
<dbReference type="KEGG" id="bany:112045398"/>
<dbReference type="GO" id="GO:0005634">
    <property type="term" value="C:nucleus"/>
    <property type="evidence" value="ECO:0007669"/>
    <property type="project" value="UniProtKB-SubCell"/>
</dbReference>
<protein>
    <submittedName>
        <fullName evidence="14">Zinc finger protein 761-like</fullName>
    </submittedName>
</protein>
<keyword evidence="3" id="KW-0677">Repeat</keyword>
<keyword evidence="5 10" id="KW-0862">Zinc</keyword>
<keyword evidence="2 10" id="KW-0479">Metal-binding</keyword>
<dbReference type="PROSITE" id="PS50157">
    <property type="entry name" value="ZINC_FINGER_C2H2_2"/>
    <property type="match status" value="5"/>
</dbReference>
<dbReference type="RefSeq" id="XP_023937327.2">
    <property type="nucleotide sequence ID" value="XM_024081559.2"/>
</dbReference>
<dbReference type="Gene3D" id="3.30.160.60">
    <property type="entry name" value="Classic Zinc Finger"/>
    <property type="match status" value="3"/>
</dbReference>
<evidence type="ECO:0000256" key="6">
    <source>
        <dbReference type="ARBA" id="ARBA00023125"/>
    </source>
</evidence>
<keyword evidence="4 9" id="KW-0863">Zinc-finger</keyword>
<reference evidence="14" key="1">
    <citation type="submission" date="2025-08" db="UniProtKB">
        <authorList>
            <consortium name="RefSeq"/>
        </authorList>
    </citation>
    <scope>IDENTIFICATION</scope>
</reference>
<dbReference type="GO" id="GO:0008270">
    <property type="term" value="F:zinc ion binding"/>
    <property type="evidence" value="ECO:0007669"/>
    <property type="project" value="UniProtKB-UniRule"/>
</dbReference>
<feature type="domain" description="C2H2-type" evidence="11">
    <location>
        <begin position="208"/>
        <end position="235"/>
    </location>
</feature>
<dbReference type="InterPro" id="IPR036236">
    <property type="entry name" value="Znf_C2H2_sf"/>
</dbReference>
<keyword evidence="7" id="KW-0539">Nucleus</keyword>
<evidence type="ECO:0000313" key="14">
    <source>
        <dbReference type="RefSeq" id="XP_023937327.2"/>
    </source>
</evidence>
<keyword evidence="6" id="KW-0238">DNA-binding</keyword>
<evidence type="ECO:0000259" key="12">
    <source>
        <dbReference type="PROSITE" id="PS51915"/>
    </source>
</evidence>
<feature type="domain" description="C2H2-type" evidence="11">
    <location>
        <begin position="236"/>
        <end position="264"/>
    </location>
</feature>
<evidence type="ECO:0000256" key="8">
    <source>
        <dbReference type="ARBA" id="ARBA00037948"/>
    </source>
</evidence>
<evidence type="ECO:0000259" key="11">
    <source>
        <dbReference type="PROSITE" id="PS50157"/>
    </source>
</evidence>
<dbReference type="InterPro" id="IPR012934">
    <property type="entry name" value="Znf_AD"/>
</dbReference>
<dbReference type="SUPFAM" id="SSF57667">
    <property type="entry name" value="beta-beta-alpha zinc fingers"/>
    <property type="match status" value="3"/>
</dbReference>
<feature type="binding site" evidence="10">
    <location>
        <position position="35"/>
    </location>
    <ligand>
        <name>Zn(2+)</name>
        <dbReference type="ChEBI" id="CHEBI:29105"/>
    </ligand>
</feature>
<dbReference type="Proteomes" id="UP001652582">
    <property type="component" value="Chromosome 24"/>
</dbReference>
<evidence type="ECO:0000256" key="3">
    <source>
        <dbReference type="ARBA" id="ARBA00022737"/>
    </source>
</evidence>
<dbReference type="AlphaFoldDB" id="A0A6J1MWL4"/>
<name>A0A6J1MWL4_BICAN</name>
<dbReference type="Pfam" id="PF00096">
    <property type="entry name" value="zf-C2H2"/>
    <property type="match status" value="4"/>
</dbReference>
<feature type="domain" description="C2H2-type" evidence="11">
    <location>
        <begin position="264"/>
        <end position="292"/>
    </location>
</feature>
<dbReference type="SMART" id="SM00355">
    <property type="entry name" value="ZnF_C2H2"/>
    <property type="match status" value="6"/>
</dbReference>
<dbReference type="PROSITE" id="PS51915">
    <property type="entry name" value="ZAD"/>
    <property type="match status" value="1"/>
</dbReference>
<evidence type="ECO:0000256" key="10">
    <source>
        <dbReference type="PROSITE-ProRule" id="PRU01263"/>
    </source>
</evidence>
<proteinExistence type="inferred from homology"/>
<accession>A0A6J1MWL4</accession>
<evidence type="ECO:0000256" key="4">
    <source>
        <dbReference type="ARBA" id="ARBA00022771"/>
    </source>
</evidence>
<organism evidence="13 14">
    <name type="scientific">Bicyclus anynana</name>
    <name type="common">Squinting bush brown butterfly</name>
    <dbReference type="NCBI Taxonomy" id="110368"/>
    <lineage>
        <taxon>Eukaryota</taxon>
        <taxon>Metazoa</taxon>
        <taxon>Ecdysozoa</taxon>
        <taxon>Arthropoda</taxon>
        <taxon>Hexapoda</taxon>
        <taxon>Insecta</taxon>
        <taxon>Pterygota</taxon>
        <taxon>Neoptera</taxon>
        <taxon>Endopterygota</taxon>
        <taxon>Lepidoptera</taxon>
        <taxon>Glossata</taxon>
        <taxon>Ditrysia</taxon>
        <taxon>Papilionoidea</taxon>
        <taxon>Nymphalidae</taxon>
        <taxon>Satyrinae</taxon>
        <taxon>Satyrini</taxon>
        <taxon>Mycalesina</taxon>
        <taxon>Bicyclus</taxon>
    </lineage>
</organism>
<dbReference type="PROSITE" id="PS00028">
    <property type="entry name" value="ZINC_FINGER_C2H2_1"/>
    <property type="match status" value="4"/>
</dbReference>
<feature type="binding site" evidence="10">
    <location>
        <position position="78"/>
    </location>
    <ligand>
        <name>Zn(2+)</name>
        <dbReference type="ChEBI" id="CHEBI:29105"/>
    </ligand>
</feature>